<gene>
    <name evidence="2" type="ORF">HPLM_LOCUS5812</name>
</gene>
<name>A0A3P7XB04_HAEPC</name>
<evidence type="ECO:0000256" key="1">
    <source>
        <dbReference type="SAM" id="MobiDB-lite"/>
    </source>
</evidence>
<dbReference type="EMBL" id="UZAF01016393">
    <property type="protein sequence ID" value="VDO27168.1"/>
    <property type="molecule type" value="Genomic_DNA"/>
</dbReference>
<protein>
    <submittedName>
        <fullName evidence="2">Uncharacterized protein</fullName>
    </submittedName>
</protein>
<sequence length="103" mass="11415">MINLNTVGEVFHPNADSLGQVTKNSPIEGSADTPYSHPMRVRTLVIPFLGKVLKNHDCYIFVNLEATGAHRITTVRTFNSTQTLKVATLHAIAIRSKTKNRND</sequence>
<organism evidence="2 3">
    <name type="scientific">Haemonchus placei</name>
    <name type="common">Barber's pole worm</name>
    <dbReference type="NCBI Taxonomy" id="6290"/>
    <lineage>
        <taxon>Eukaryota</taxon>
        <taxon>Metazoa</taxon>
        <taxon>Ecdysozoa</taxon>
        <taxon>Nematoda</taxon>
        <taxon>Chromadorea</taxon>
        <taxon>Rhabditida</taxon>
        <taxon>Rhabditina</taxon>
        <taxon>Rhabditomorpha</taxon>
        <taxon>Strongyloidea</taxon>
        <taxon>Trichostrongylidae</taxon>
        <taxon>Haemonchus</taxon>
    </lineage>
</organism>
<evidence type="ECO:0000313" key="3">
    <source>
        <dbReference type="Proteomes" id="UP000268014"/>
    </source>
</evidence>
<feature type="compositionally biased region" description="Polar residues" evidence="1">
    <location>
        <begin position="17"/>
        <end position="27"/>
    </location>
</feature>
<keyword evidence="3" id="KW-1185">Reference proteome</keyword>
<dbReference type="AlphaFoldDB" id="A0A3P7XB04"/>
<proteinExistence type="predicted"/>
<evidence type="ECO:0000313" key="2">
    <source>
        <dbReference type="EMBL" id="VDO27168.1"/>
    </source>
</evidence>
<accession>A0A3P7XB04</accession>
<dbReference type="Proteomes" id="UP000268014">
    <property type="component" value="Unassembled WGS sequence"/>
</dbReference>
<reference evidence="2 3" key="1">
    <citation type="submission" date="2018-11" db="EMBL/GenBank/DDBJ databases">
        <authorList>
            <consortium name="Pathogen Informatics"/>
        </authorList>
    </citation>
    <scope>NUCLEOTIDE SEQUENCE [LARGE SCALE GENOMIC DNA]</scope>
    <source>
        <strain evidence="2 3">MHpl1</strain>
    </source>
</reference>
<feature type="region of interest" description="Disordered" evidence="1">
    <location>
        <begin position="15"/>
        <end position="34"/>
    </location>
</feature>